<protein>
    <submittedName>
        <fullName evidence="1">Uncharacterized protein</fullName>
    </submittedName>
</protein>
<dbReference type="AlphaFoldDB" id="W8S2F7"/>
<gene>
    <name evidence="1" type="ORF">roselon_02036</name>
</gene>
<keyword evidence="2" id="KW-1185">Reference proteome</keyword>
<evidence type="ECO:0000313" key="1">
    <source>
        <dbReference type="EMBL" id="AHM04387.1"/>
    </source>
</evidence>
<sequence>MQLVGKLVTKRMIFEGHGRSFVGRWSRDIVFCTCVNAKT</sequence>
<proteinExistence type="predicted"/>
<dbReference type="HOGENOM" id="CLU_3316278_0_0_5"/>
<reference evidence="1 2" key="1">
    <citation type="submission" date="2013-03" db="EMBL/GenBank/DDBJ databases">
        <authorList>
            <person name="Fiebig A."/>
            <person name="Goeker M."/>
            <person name="Klenk H.-P.P."/>
        </authorList>
    </citation>
    <scope>NUCLEOTIDE SEQUENCE [LARGE SCALE GENOMIC DNA]</scope>
    <source>
        <strain evidence="2">DSM 19469</strain>
    </source>
</reference>
<dbReference type="KEGG" id="red:roselon_02036"/>
<evidence type="ECO:0000313" key="2">
    <source>
        <dbReference type="Proteomes" id="UP000019593"/>
    </source>
</evidence>
<dbReference type="EMBL" id="CP004372">
    <property type="protein sequence ID" value="AHM04387.1"/>
    <property type="molecule type" value="Genomic_DNA"/>
</dbReference>
<organism evidence="1 2">
    <name type="scientific">Roseicyclus elongatus DSM 19469</name>
    <dbReference type="NCBI Taxonomy" id="1294273"/>
    <lineage>
        <taxon>Bacteria</taxon>
        <taxon>Pseudomonadati</taxon>
        <taxon>Pseudomonadota</taxon>
        <taxon>Alphaproteobacteria</taxon>
        <taxon>Rhodobacterales</taxon>
        <taxon>Roseobacteraceae</taxon>
        <taxon>Roseicyclus</taxon>
    </lineage>
</organism>
<accession>W8S2F7</accession>
<dbReference type="Proteomes" id="UP000019593">
    <property type="component" value="Chromosome"/>
</dbReference>
<name>W8S2F7_9RHOB</name>